<reference evidence="4 5" key="1">
    <citation type="submission" date="2016-10" db="EMBL/GenBank/DDBJ databases">
        <authorList>
            <person name="de Groot N.N."/>
        </authorList>
    </citation>
    <scope>NUCLEOTIDE SEQUENCE [LARGE SCALE GENOMIC DNA]</scope>
    <source>
        <strain evidence="4 5">DSM 15827</strain>
    </source>
</reference>
<comment type="catalytic activity">
    <reaction evidence="1">
        <text>Hydrolysis of proteins in presence of ATP.</text>
        <dbReference type="EC" id="3.4.21.53"/>
    </reaction>
</comment>
<dbReference type="STRING" id="137733.SAMN05421767_10519"/>
<dbReference type="SUPFAM" id="SSF50156">
    <property type="entry name" value="PDZ domain-like"/>
    <property type="match status" value="1"/>
</dbReference>
<dbReference type="SMART" id="SM00228">
    <property type="entry name" value="PDZ"/>
    <property type="match status" value="1"/>
</dbReference>
<feature type="domain" description="Lon proteolytic" evidence="3">
    <location>
        <begin position="231"/>
        <end position="341"/>
    </location>
</feature>
<dbReference type="InterPro" id="IPR027065">
    <property type="entry name" value="Lon_Prtase"/>
</dbReference>
<keyword evidence="1" id="KW-0645">Protease</keyword>
<dbReference type="Pfam" id="PF17820">
    <property type="entry name" value="PDZ_6"/>
    <property type="match status" value="1"/>
</dbReference>
<proteinExistence type="inferred from homology"/>
<dbReference type="NCBIfam" id="NF041438">
    <property type="entry name" value="SepM_fam_S16"/>
    <property type="match status" value="1"/>
</dbReference>
<dbReference type="GO" id="GO:0030163">
    <property type="term" value="P:protein catabolic process"/>
    <property type="evidence" value="ECO:0007669"/>
    <property type="project" value="InterPro"/>
</dbReference>
<feature type="transmembrane region" description="Helical" evidence="2">
    <location>
        <begin position="7"/>
        <end position="28"/>
    </location>
</feature>
<dbReference type="InterPro" id="IPR036034">
    <property type="entry name" value="PDZ_sf"/>
</dbReference>
<evidence type="ECO:0000313" key="4">
    <source>
        <dbReference type="EMBL" id="SEQ71591.1"/>
    </source>
</evidence>
<dbReference type="Gene3D" id="3.30.230.10">
    <property type="match status" value="1"/>
</dbReference>
<dbReference type="InterPro" id="IPR041489">
    <property type="entry name" value="PDZ_6"/>
</dbReference>
<dbReference type="PANTHER" id="PTHR10046">
    <property type="entry name" value="ATP DEPENDENT LON PROTEASE FAMILY MEMBER"/>
    <property type="match status" value="1"/>
</dbReference>
<dbReference type="InterPro" id="IPR020568">
    <property type="entry name" value="Ribosomal_Su5_D2-typ_SF"/>
</dbReference>
<dbReference type="InterPro" id="IPR001478">
    <property type="entry name" value="PDZ"/>
</dbReference>
<dbReference type="GO" id="GO:0004176">
    <property type="term" value="F:ATP-dependent peptidase activity"/>
    <property type="evidence" value="ECO:0007669"/>
    <property type="project" value="UniProtKB-UniRule"/>
</dbReference>
<dbReference type="AlphaFoldDB" id="A0A1H9IA42"/>
<name>A0A1H9IA42_9LACT</name>
<dbReference type="GO" id="GO:0005524">
    <property type="term" value="F:ATP binding"/>
    <property type="evidence" value="ECO:0007669"/>
    <property type="project" value="InterPro"/>
</dbReference>
<keyword evidence="5" id="KW-1185">Reference proteome</keyword>
<gene>
    <name evidence="4" type="ORF">SAMN05421767_10519</name>
</gene>
<organism evidence="4 5">
    <name type="scientific">Granulicatella balaenopterae</name>
    <dbReference type="NCBI Taxonomy" id="137733"/>
    <lineage>
        <taxon>Bacteria</taxon>
        <taxon>Bacillati</taxon>
        <taxon>Bacillota</taxon>
        <taxon>Bacilli</taxon>
        <taxon>Lactobacillales</taxon>
        <taxon>Carnobacteriaceae</taxon>
        <taxon>Granulicatella</taxon>
    </lineage>
</organism>
<dbReference type="EC" id="3.4.21.53" evidence="1"/>
<dbReference type="SUPFAM" id="SSF54211">
    <property type="entry name" value="Ribosomal protein S5 domain 2-like"/>
    <property type="match status" value="1"/>
</dbReference>
<dbReference type="OrthoDB" id="2356897at2"/>
<dbReference type="GO" id="GO:0006508">
    <property type="term" value="P:proteolysis"/>
    <property type="evidence" value="ECO:0007669"/>
    <property type="project" value="UniProtKB-KW"/>
</dbReference>
<dbReference type="Proteomes" id="UP000198556">
    <property type="component" value="Unassembled WGS sequence"/>
</dbReference>
<dbReference type="Pfam" id="PF05362">
    <property type="entry name" value="Lon_C"/>
    <property type="match status" value="1"/>
</dbReference>
<feature type="active site" evidence="1">
    <location>
        <position position="233"/>
    </location>
</feature>
<dbReference type="InterPro" id="IPR014721">
    <property type="entry name" value="Ribsml_uS5_D2-typ_fold_subgr"/>
</dbReference>
<sequence>MPHKKLKIIVITILIAIAISGIPLPYILVSPGSADNVSELMTIEDQTLNDTVDGSYRYTTVLHQDAFLGSALFALSPHRELVPKSQMYQDYSKEQYNLIQTAYMNNAKNAAIEVAFQAADYPYNEKTLAIYVLSVVEESNFYQQIQPEDQIVAINDTKVTSTEELLDIVQQVPEDEAVTVTVKRHEEELSFSGTLMTNEASGEKILGVTLLPEIEIESTPKVEFDANGITGPSAGLMFSLYLYDSISPIDVAKGRNIAGTGTIEKSGAVGPIGGIDKKVVAADKAGAEIFFAPDNEKTKYDGEDFKSNYQVAKATAEQLGTEMMIVPVKTFQDALDYLENN</sequence>
<accession>A0A1H9IA42</accession>
<keyword evidence="1" id="KW-0378">Hydrolase</keyword>
<keyword evidence="2" id="KW-1133">Transmembrane helix</keyword>
<keyword evidence="1" id="KW-0720">Serine protease</keyword>
<dbReference type="PROSITE" id="PS51786">
    <property type="entry name" value="LON_PROTEOLYTIC"/>
    <property type="match status" value="1"/>
</dbReference>
<evidence type="ECO:0000256" key="2">
    <source>
        <dbReference type="SAM" id="Phobius"/>
    </source>
</evidence>
<protein>
    <recommendedName>
        <fullName evidence="1">endopeptidase La</fullName>
        <ecNumber evidence="1">3.4.21.53</ecNumber>
    </recommendedName>
</protein>
<evidence type="ECO:0000313" key="5">
    <source>
        <dbReference type="Proteomes" id="UP000198556"/>
    </source>
</evidence>
<evidence type="ECO:0000259" key="3">
    <source>
        <dbReference type="PROSITE" id="PS51786"/>
    </source>
</evidence>
<evidence type="ECO:0000256" key="1">
    <source>
        <dbReference type="PROSITE-ProRule" id="PRU01122"/>
    </source>
</evidence>
<feature type="active site" evidence="1">
    <location>
        <position position="278"/>
    </location>
</feature>
<dbReference type="RefSeq" id="WP_089746005.1">
    <property type="nucleotide sequence ID" value="NZ_FOGF01000005.1"/>
</dbReference>
<dbReference type="GO" id="GO:0004252">
    <property type="term" value="F:serine-type endopeptidase activity"/>
    <property type="evidence" value="ECO:0007669"/>
    <property type="project" value="UniProtKB-UniRule"/>
</dbReference>
<comment type="similarity">
    <text evidence="1">Belongs to the peptidase S16 family.</text>
</comment>
<dbReference type="InterPro" id="IPR008269">
    <property type="entry name" value="Lon_proteolytic"/>
</dbReference>
<keyword evidence="2" id="KW-0812">Transmembrane</keyword>
<dbReference type="EMBL" id="FOGF01000005">
    <property type="protein sequence ID" value="SEQ71591.1"/>
    <property type="molecule type" value="Genomic_DNA"/>
</dbReference>
<keyword evidence="2" id="KW-0472">Membrane</keyword>